<protein>
    <submittedName>
        <fullName evidence="3">Uncharacterized protein</fullName>
    </submittedName>
</protein>
<accession>A0A0G9JUG7</accession>
<organism evidence="3 4">
    <name type="scientific">Aliarcobacter butzleri L348</name>
    <dbReference type="NCBI Taxonomy" id="1447256"/>
    <lineage>
        <taxon>Bacteria</taxon>
        <taxon>Pseudomonadati</taxon>
        <taxon>Campylobacterota</taxon>
        <taxon>Epsilonproteobacteria</taxon>
        <taxon>Campylobacterales</taxon>
        <taxon>Arcobacteraceae</taxon>
        <taxon>Aliarcobacter</taxon>
    </lineage>
</organism>
<keyword evidence="1" id="KW-0472">Membrane</keyword>
<keyword evidence="2" id="KW-0732">Signal</keyword>
<keyword evidence="1" id="KW-0812">Transmembrane</keyword>
<dbReference type="EMBL" id="JAIQ01000143">
    <property type="protein sequence ID" value="KLD97810.1"/>
    <property type="molecule type" value="Genomic_DNA"/>
</dbReference>
<evidence type="ECO:0000313" key="3">
    <source>
        <dbReference type="EMBL" id="KLD97810.1"/>
    </source>
</evidence>
<gene>
    <name evidence="3" type="ORF">AA20_10335</name>
</gene>
<feature type="signal peptide" evidence="2">
    <location>
        <begin position="1"/>
        <end position="17"/>
    </location>
</feature>
<dbReference type="AlphaFoldDB" id="A0A0G9JUG7"/>
<keyword evidence="1" id="KW-1133">Transmembrane helix</keyword>
<feature type="transmembrane region" description="Helical" evidence="1">
    <location>
        <begin position="145"/>
        <end position="170"/>
    </location>
</feature>
<dbReference type="Proteomes" id="UP000035514">
    <property type="component" value="Unassembled WGS sequence"/>
</dbReference>
<dbReference type="RefSeq" id="WP_046997185.1">
    <property type="nucleotide sequence ID" value="NZ_JAIQ01000143.1"/>
</dbReference>
<evidence type="ECO:0000256" key="1">
    <source>
        <dbReference type="SAM" id="Phobius"/>
    </source>
</evidence>
<proteinExistence type="predicted"/>
<feature type="chain" id="PRO_5002577379" evidence="2">
    <location>
        <begin position="18"/>
        <end position="184"/>
    </location>
</feature>
<reference evidence="3 4" key="1">
    <citation type="submission" date="2014-01" db="EMBL/GenBank/DDBJ databases">
        <title>Development of a Comparative Genomic Fingerprinting Assay for High Resolution Genotyping of Arcobacter butzleri.</title>
        <authorList>
            <person name="Webb A.L."/>
            <person name="Inglis G.D."/>
            <person name="Kruczkiewicz P."/>
            <person name="Selinger L.B."/>
            <person name="Taboada E.N."/>
        </authorList>
    </citation>
    <scope>NUCLEOTIDE SEQUENCE [LARGE SCALE GENOMIC DNA]</scope>
    <source>
        <strain evidence="3 4">L348</strain>
    </source>
</reference>
<comment type="caution">
    <text evidence="3">The sequence shown here is derived from an EMBL/GenBank/DDBJ whole genome shotgun (WGS) entry which is preliminary data.</text>
</comment>
<evidence type="ECO:0000256" key="2">
    <source>
        <dbReference type="SAM" id="SignalP"/>
    </source>
</evidence>
<dbReference type="PATRIC" id="fig|1447256.3.peg.2018"/>
<sequence>MKRILIISIILSSLLFANSIDNLKSNIIGYTNSGIAILKTDLEWRNNLFHNNETWNDKVIQPERCKAGKTNKLNDIAMISKNILNEHPDKWLKGTYLEYVNTQCVIINKPDGTKITSEDRKGVNYTEDFLQLLENSKEKVTFWEVVWVFISNPIFITILIFGFIVQYYFLKAKADYFRTIFRKK</sequence>
<evidence type="ECO:0000313" key="4">
    <source>
        <dbReference type="Proteomes" id="UP000035514"/>
    </source>
</evidence>
<name>A0A0G9JUG7_9BACT</name>